<dbReference type="SMART" id="SM00062">
    <property type="entry name" value="PBPb"/>
    <property type="match status" value="1"/>
</dbReference>
<evidence type="ECO:0000256" key="1">
    <source>
        <dbReference type="ARBA" id="ARBA00022729"/>
    </source>
</evidence>
<name>A0A2S8GBD8_9BACT</name>
<keyword evidence="1" id="KW-0732">Signal</keyword>
<dbReference type="AlphaFoldDB" id="A0A2S8GBD8"/>
<dbReference type="Pfam" id="PF00497">
    <property type="entry name" value="SBP_bac_3"/>
    <property type="match status" value="1"/>
</dbReference>
<protein>
    <submittedName>
        <fullName evidence="3">Ectoine/hydroxyectoine ABC transporter substrate-binding protein EhuB</fullName>
    </submittedName>
</protein>
<dbReference type="InterPro" id="IPR014337">
    <property type="entry name" value="Ectoine_EhuB"/>
</dbReference>
<dbReference type="GO" id="GO:0033294">
    <property type="term" value="F:ectoine binding"/>
    <property type="evidence" value="ECO:0007669"/>
    <property type="project" value="InterPro"/>
</dbReference>
<gene>
    <name evidence="3" type="primary">ehuB</name>
    <name evidence="3" type="ORF">C5Y98_03140</name>
</gene>
<dbReference type="Proteomes" id="UP000239388">
    <property type="component" value="Unassembled WGS sequence"/>
</dbReference>
<evidence type="ECO:0000259" key="2">
    <source>
        <dbReference type="SMART" id="SM00062"/>
    </source>
</evidence>
<dbReference type="SUPFAM" id="SSF53850">
    <property type="entry name" value="Periplasmic binding protein-like II"/>
    <property type="match status" value="1"/>
</dbReference>
<proteinExistence type="predicted"/>
<dbReference type="InterPro" id="IPR001638">
    <property type="entry name" value="Solute-binding_3/MltF_N"/>
</dbReference>
<reference evidence="3 4" key="1">
    <citation type="submission" date="2018-02" db="EMBL/GenBank/DDBJ databases">
        <title>Comparative genomes isolates from brazilian mangrove.</title>
        <authorList>
            <person name="Araujo J.E."/>
            <person name="Taketani R.G."/>
            <person name="Silva M.C.P."/>
            <person name="Loureco M.V."/>
            <person name="Andreote F.D."/>
        </authorList>
    </citation>
    <scope>NUCLEOTIDE SEQUENCE [LARGE SCALE GENOMIC DNA]</scope>
    <source>
        <strain evidence="3 4">NAP PRIS-MGV</strain>
    </source>
</reference>
<evidence type="ECO:0000313" key="3">
    <source>
        <dbReference type="EMBL" id="PQO41729.1"/>
    </source>
</evidence>
<dbReference type="PANTHER" id="PTHR35936:SF17">
    <property type="entry name" value="ARGININE-BINDING EXTRACELLULAR PROTEIN ARTP"/>
    <property type="match status" value="1"/>
</dbReference>
<comment type="caution">
    <text evidence="3">The sequence shown here is derived from an EMBL/GenBank/DDBJ whole genome shotgun (WGS) entry which is preliminary data.</text>
</comment>
<dbReference type="OrthoDB" id="9774451at2"/>
<accession>A0A2S8GBD8</accession>
<dbReference type="PANTHER" id="PTHR35936">
    <property type="entry name" value="MEMBRANE-BOUND LYTIC MUREIN TRANSGLYCOSYLASE F"/>
    <property type="match status" value="1"/>
</dbReference>
<dbReference type="Gene3D" id="3.40.190.10">
    <property type="entry name" value="Periplasmic binding protein-like II"/>
    <property type="match status" value="2"/>
</dbReference>
<dbReference type="NCBIfam" id="TIGR02995">
    <property type="entry name" value="ectoine_ehuB"/>
    <property type="match status" value="1"/>
</dbReference>
<dbReference type="CDD" id="cd01002">
    <property type="entry name" value="PBP2_Ehub_like"/>
    <property type="match status" value="1"/>
</dbReference>
<organism evidence="3 4">
    <name type="scientific">Blastopirellula marina</name>
    <dbReference type="NCBI Taxonomy" id="124"/>
    <lineage>
        <taxon>Bacteria</taxon>
        <taxon>Pseudomonadati</taxon>
        <taxon>Planctomycetota</taxon>
        <taxon>Planctomycetia</taxon>
        <taxon>Pirellulales</taxon>
        <taxon>Pirellulaceae</taxon>
        <taxon>Blastopirellula</taxon>
    </lineage>
</organism>
<sequence length="301" mass="32991">MFDKKRSQISLAGVLVLLIFLASISAVIWQANRSNLNDENTLARIQRTGRIRIGFANEKPFGYLDTKTDKVTGEAPEIARHILKKLGVSDIEPVVADFGSLIPGLKAKRFDIIAAGMYITPDRGKEIAFSNPTYAIGESFIVLAGNPLDLHSYEDVRDNPEARIGVMGGSIELKYAEDLGVDESQIAVFADYASALQGLKGDQIDAVAATFLTVKDLLKKQDSAAIEQVADFRDPVINGKETRGFGAFGFRRQDVALQERFNEELAKFIGSPEHLELVKPFDFDESTLPGDVTAKELIEAP</sequence>
<feature type="domain" description="Solute-binding protein family 3/N-terminal" evidence="2">
    <location>
        <begin position="50"/>
        <end position="285"/>
    </location>
</feature>
<evidence type="ECO:0000313" key="4">
    <source>
        <dbReference type="Proteomes" id="UP000239388"/>
    </source>
</evidence>
<dbReference type="GO" id="GO:0051470">
    <property type="term" value="P:ectoine transmembrane transport"/>
    <property type="evidence" value="ECO:0007669"/>
    <property type="project" value="InterPro"/>
</dbReference>
<dbReference type="EMBL" id="PUIB01000005">
    <property type="protein sequence ID" value="PQO41729.1"/>
    <property type="molecule type" value="Genomic_DNA"/>
</dbReference>